<keyword evidence="3" id="KW-1185">Reference proteome</keyword>
<evidence type="ECO:0000256" key="1">
    <source>
        <dbReference type="SAM" id="MobiDB-lite"/>
    </source>
</evidence>
<sequence>MSERGGGRRRGQISGVKIGKERRRVVKGKSISRSSDSSNSGDGDQKACCTKPGSWAVVKTALITCKRFVVCCGLSSLWTECGNFDSTLTMMSRSYIRIM</sequence>
<feature type="region of interest" description="Disordered" evidence="1">
    <location>
        <begin position="1"/>
        <end position="48"/>
    </location>
</feature>
<evidence type="ECO:0000313" key="2">
    <source>
        <dbReference type="EMBL" id="KAK3752943.1"/>
    </source>
</evidence>
<dbReference type="AlphaFoldDB" id="A0AAE0YNZ0"/>
<dbReference type="Proteomes" id="UP001283361">
    <property type="component" value="Unassembled WGS sequence"/>
</dbReference>
<reference evidence="2" key="1">
    <citation type="journal article" date="2023" name="G3 (Bethesda)">
        <title>A reference genome for the long-term kleptoplast-retaining sea slug Elysia crispata morphotype clarki.</title>
        <authorList>
            <person name="Eastman K.E."/>
            <person name="Pendleton A.L."/>
            <person name="Shaikh M.A."/>
            <person name="Suttiyut T."/>
            <person name="Ogas R."/>
            <person name="Tomko P."/>
            <person name="Gavelis G."/>
            <person name="Widhalm J.R."/>
            <person name="Wisecaver J.H."/>
        </authorList>
    </citation>
    <scope>NUCLEOTIDE SEQUENCE</scope>
    <source>
        <strain evidence="2">ECLA1</strain>
    </source>
</reference>
<comment type="caution">
    <text evidence="2">The sequence shown here is derived from an EMBL/GenBank/DDBJ whole genome shotgun (WGS) entry which is preliminary data.</text>
</comment>
<protein>
    <submittedName>
        <fullName evidence="2">Uncharacterized protein</fullName>
    </submittedName>
</protein>
<organism evidence="2 3">
    <name type="scientific">Elysia crispata</name>
    <name type="common">lettuce slug</name>
    <dbReference type="NCBI Taxonomy" id="231223"/>
    <lineage>
        <taxon>Eukaryota</taxon>
        <taxon>Metazoa</taxon>
        <taxon>Spiralia</taxon>
        <taxon>Lophotrochozoa</taxon>
        <taxon>Mollusca</taxon>
        <taxon>Gastropoda</taxon>
        <taxon>Heterobranchia</taxon>
        <taxon>Euthyneura</taxon>
        <taxon>Panpulmonata</taxon>
        <taxon>Sacoglossa</taxon>
        <taxon>Placobranchoidea</taxon>
        <taxon>Plakobranchidae</taxon>
        <taxon>Elysia</taxon>
    </lineage>
</organism>
<proteinExistence type="predicted"/>
<dbReference type="EMBL" id="JAWDGP010005730">
    <property type="protein sequence ID" value="KAK3752943.1"/>
    <property type="molecule type" value="Genomic_DNA"/>
</dbReference>
<feature type="compositionally biased region" description="Low complexity" evidence="1">
    <location>
        <begin position="28"/>
        <end position="42"/>
    </location>
</feature>
<gene>
    <name evidence="2" type="ORF">RRG08_021187</name>
</gene>
<accession>A0AAE0YNZ0</accession>
<name>A0AAE0YNZ0_9GAST</name>
<evidence type="ECO:0000313" key="3">
    <source>
        <dbReference type="Proteomes" id="UP001283361"/>
    </source>
</evidence>